<dbReference type="STRING" id="320771.Cflav_PD1525"/>
<dbReference type="Proteomes" id="UP000003688">
    <property type="component" value="Unassembled WGS sequence"/>
</dbReference>
<gene>
    <name evidence="3" type="ORF">Cflav_PD1525</name>
</gene>
<dbReference type="Pfam" id="PF07589">
    <property type="entry name" value="PEP-CTERM"/>
    <property type="match status" value="1"/>
</dbReference>
<keyword evidence="4" id="KW-1185">Reference proteome</keyword>
<organism evidence="3 4">
    <name type="scientific">Pedosphaera parvula (strain Ellin514)</name>
    <dbReference type="NCBI Taxonomy" id="320771"/>
    <lineage>
        <taxon>Bacteria</taxon>
        <taxon>Pseudomonadati</taxon>
        <taxon>Verrucomicrobiota</taxon>
        <taxon>Pedosphaerae</taxon>
        <taxon>Pedosphaerales</taxon>
        <taxon>Pedosphaeraceae</taxon>
        <taxon>Pedosphaera</taxon>
    </lineage>
</organism>
<dbReference type="NCBIfam" id="TIGR02595">
    <property type="entry name" value="PEP_CTERM"/>
    <property type="match status" value="1"/>
</dbReference>
<feature type="domain" description="Ice-binding protein C-terminal" evidence="2">
    <location>
        <begin position="229"/>
        <end position="251"/>
    </location>
</feature>
<dbReference type="NCBIfam" id="NF033679">
    <property type="entry name" value="DNRLRE_dom"/>
    <property type="match status" value="1"/>
</dbReference>
<sequence length="255" mass="26475" precursor="true">MHKRNLRFHGLVCLIVLIMAGIPAMATTVTLSPIADTSLFQNNPDNNLGGHTNFAAGTMANGSRSRAIVEFDPGSLIPAGSIITSVTLTLNVTAAGNSNPTSFELHPMLVNWGEGNKTGQTGAPASPGEATWNAPFASTTLWGTPGGQSGNDYAAGASASTSIGTSGAFTFASTSSLVSDVQTWLDNPGTDFGWMLLTGNESTLNSAHRFASREDGLGRGPLLTIAFSPVPEPSTMALVTLGTLGFFSFRRFKSC</sequence>
<protein>
    <recommendedName>
        <fullName evidence="2">Ice-binding protein C-terminal domain-containing protein</fullName>
    </recommendedName>
</protein>
<dbReference type="AlphaFoldDB" id="B9XNG5"/>
<dbReference type="RefSeq" id="WP_007417352.1">
    <property type="nucleotide sequence ID" value="NZ_ABOX02000040.1"/>
</dbReference>
<comment type="caution">
    <text evidence="3">The sequence shown here is derived from an EMBL/GenBank/DDBJ whole genome shotgun (WGS) entry which is preliminary data.</text>
</comment>
<proteinExistence type="predicted"/>
<reference evidence="3 4" key="1">
    <citation type="journal article" date="2011" name="J. Bacteriol.">
        <title>Genome sequence of 'Pedosphaera parvula' Ellin514, an aerobic Verrucomicrobial isolate from pasture soil.</title>
        <authorList>
            <person name="Kant R."/>
            <person name="van Passel M.W."/>
            <person name="Sangwan P."/>
            <person name="Palva A."/>
            <person name="Lucas S."/>
            <person name="Copeland A."/>
            <person name="Lapidus A."/>
            <person name="Glavina Del Rio T."/>
            <person name="Dalin E."/>
            <person name="Tice H."/>
            <person name="Bruce D."/>
            <person name="Goodwin L."/>
            <person name="Pitluck S."/>
            <person name="Chertkov O."/>
            <person name="Larimer F.W."/>
            <person name="Land M.L."/>
            <person name="Hauser L."/>
            <person name="Brettin T.S."/>
            <person name="Detter J.C."/>
            <person name="Han S."/>
            <person name="de Vos W.M."/>
            <person name="Janssen P.H."/>
            <person name="Smidt H."/>
        </authorList>
    </citation>
    <scope>NUCLEOTIDE SEQUENCE [LARGE SCALE GENOMIC DNA]</scope>
    <source>
        <strain evidence="3 4">Ellin514</strain>
    </source>
</reference>
<evidence type="ECO:0000313" key="3">
    <source>
        <dbReference type="EMBL" id="EEF58624.1"/>
    </source>
</evidence>
<dbReference type="InterPro" id="IPR013424">
    <property type="entry name" value="Ice-binding_C"/>
</dbReference>
<feature type="chain" id="PRO_5002893117" description="Ice-binding protein C-terminal domain-containing protein" evidence="1">
    <location>
        <begin position="27"/>
        <end position="255"/>
    </location>
</feature>
<evidence type="ECO:0000259" key="2">
    <source>
        <dbReference type="Pfam" id="PF07589"/>
    </source>
</evidence>
<evidence type="ECO:0000313" key="4">
    <source>
        <dbReference type="Proteomes" id="UP000003688"/>
    </source>
</evidence>
<dbReference type="OrthoDB" id="284134at2"/>
<keyword evidence="1" id="KW-0732">Signal</keyword>
<name>B9XNG5_PEDPL</name>
<evidence type="ECO:0000256" key="1">
    <source>
        <dbReference type="SAM" id="SignalP"/>
    </source>
</evidence>
<dbReference type="EMBL" id="ABOX02000040">
    <property type="protein sequence ID" value="EEF58624.1"/>
    <property type="molecule type" value="Genomic_DNA"/>
</dbReference>
<feature type="signal peptide" evidence="1">
    <location>
        <begin position="1"/>
        <end position="26"/>
    </location>
</feature>
<accession>B9XNG5</accession>